<dbReference type="EMBL" id="LXPE01000009">
    <property type="protein sequence ID" value="OBA27419.1"/>
    <property type="molecule type" value="Genomic_DNA"/>
</dbReference>
<keyword evidence="6 8" id="KW-0539">Nucleus</keyword>
<dbReference type="GO" id="GO:0006357">
    <property type="term" value="P:regulation of transcription by RNA polymerase II"/>
    <property type="evidence" value="ECO:0007669"/>
    <property type="project" value="InterPro"/>
</dbReference>
<feature type="coiled-coil region" evidence="9">
    <location>
        <begin position="189"/>
        <end position="227"/>
    </location>
</feature>
<evidence type="ECO:0000256" key="4">
    <source>
        <dbReference type="ARBA" id="ARBA00023015"/>
    </source>
</evidence>
<evidence type="ECO:0000256" key="7">
    <source>
        <dbReference type="ARBA" id="ARBA00031257"/>
    </source>
</evidence>
<evidence type="ECO:0000256" key="5">
    <source>
        <dbReference type="ARBA" id="ARBA00023163"/>
    </source>
</evidence>
<evidence type="ECO:0000313" key="12">
    <source>
        <dbReference type="Proteomes" id="UP000092321"/>
    </source>
</evidence>
<evidence type="ECO:0000256" key="10">
    <source>
        <dbReference type="SAM" id="MobiDB-lite"/>
    </source>
</evidence>
<organism evidence="11 12">
    <name type="scientific">Hanseniaspora valbyensis NRRL Y-1626</name>
    <dbReference type="NCBI Taxonomy" id="766949"/>
    <lineage>
        <taxon>Eukaryota</taxon>
        <taxon>Fungi</taxon>
        <taxon>Dikarya</taxon>
        <taxon>Ascomycota</taxon>
        <taxon>Saccharomycotina</taxon>
        <taxon>Saccharomycetes</taxon>
        <taxon>Saccharomycodales</taxon>
        <taxon>Saccharomycodaceae</taxon>
        <taxon>Hanseniaspora</taxon>
    </lineage>
</organism>
<evidence type="ECO:0000256" key="3">
    <source>
        <dbReference type="ARBA" id="ARBA00020629"/>
    </source>
</evidence>
<comment type="caution">
    <text evidence="11">The sequence shown here is derived from an EMBL/GenBank/DDBJ whole genome shotgun (WGS) entry which is preliminary data.</text>
</comment>
<keyword evidence="4 8" id="KW-0805">Transcription regulation</keyword>
<keyword evidence="8" id="KW-0010">Activator</keyword>
<keyword evidence="12" id="KW-1185">Reference proteome</keyword>
<feature type="compositionally biased region" description="Basic and acidic residues" evidence="10">
    <location>
        <begin position="246"/>
        <end position="258"/>
    </location>
</feature>
<comment type="similarity">
    <text evidence="2 8">Belongs to the Mediator complex subunit 4 family.</text>
</comment>
<feature type="compositionally biased region" description="Acidic residues" evidence="10">
    <location>
        <begin position="259"/>
        <end position="280"/>
    </location>
</feature>
<accession>A0A1B7TF95</accession>
<reference evidence="12" key="1">
    <citation type="journal article" date="2016" name="Proc. Natl. Acad. Sci. U.S.A.">
        <title>Comparative genomics of biotechnologically important yeasts.</title>
        <authorList>
            <person name="Riley R."/>
            <person name="Haridas S."/>
            <person name="Wolfe K.H."/>
            <person name="Lopes M.R."/>
            <person name="Hittinger C.T."/>
            <person name="Goeker M."/>
            <person name="Salamov A.A."/>
            <person name="Wisecaver J.H."/>
            <person name="Long T.M."/>
            <person name="Calvey C.H."/>
            <person name="Aerts A.L."/>
            <person name="Barry K.W."/>
            <person name="Choi C."/>
            <person name="Clum A."/>
            <person name="Coughlan A.Y."/>
            <person name="Deshpande S."/>
            <person name="Douglass A.P."/>
            <person name="Hanson S.J."/>
            <person name="Klenk H.-P."/>
            <person name="LaButti K.M."/>
            <person name="Lapidus A."/>
            <person name="Lindquist E.A."/>
            <person name="Lipzen A.M."/>
            <person name="Meier-Kolthoff J.P."/>
            <person name="Ohm R.A."/>
            <person name="Otillar R.P."/>
            <person name="Pangilinan J.L."/>
            <person name="Peng Y."/>
            <person name="Rokas A."/>
            <person name="Rosa C.A."/>
            <person name="Scheuner C."/>
            <person name="Sibirny A.A."/>
            <person name="Slot J.C."/>
            <person name="Stielow J.B."/>
            <person name="Sun H."/>
            <person name="Kurtzman C.P."/>
            <person name="Blackwell M."/>
            <person name="Grigoriev I.V."/>
            <person name="Jeffries T.W."/>
        </authorList>
    </citation>
    <scope>NUCLEOTIDE SEQUENCE [LARGE SCALE GENOMIC DNA]</scope>
    <source>
        <strain evidence="12">NRRL Y-1626</strain>
    </source>
</reference>
<evidence type="ECO:0000256" key="9">
    <source>
        <dbReference type="SAM" id="Coils"/>
    </source>
</evidence>
<feature type="region of interest" description="Disordered" evidence="10">
    <location>
        <begin position="246"/>
        <end position="280"/>
    </location>
</feature>
<comment type="function">
    <text evidence="8">Component of the Mediator complex, a coactivator involved in the regulated transcription of nearly all RNA polymerase II-dependent genes. Mediator functions as a bridge to convey information from gene-specific regulatory proteins to the basal RNA polymerase II transcription machinery. Mediator is recruited to promoters by direct interactions with regulatory proteins and serves as a scaffold for the assembly of a functional preinitiation complex with RNA polymerase II and the general transcription factors.</text>
</comment>
<keyword evidence="5 8" id="KW-0804">Transcription</keyword>
<sequence length="280" mass="32587">MPNSSDQFFLKESIPLYKKISDYELLLNQLVYKIDKSTLNLDQISDTNKTNDYTLLQKIIDLDSEITDKFPYKKYDEINKSYETIKTELDETNGELKDKILMTLYKNYKKLNEIKSFQSKTTLLKDIPLSTVINYSQRLSKFTSKPQVTIIDQSIIGEDIPQQQQQQDLSGWNFIWAGDDMIRRGNLVVQQQQSQIKQQKIKLEEEAKQLETRKKQQEEENHNKMAATAAKNTGDGMIFDGKHKEVDEVSEQENKVDKDEEIASDADADFDLDLFNPDEF</sequence>
<name>A0A1B7TF95_9ASCO</name>
<evidence type="ECO:0000256" key="2">
    <source>
        <dbReference type="ARBA" id="ARBA00009626"/>
    </source>
</evidence>
<dbReference type="Proteomes" id="UP000092321">
    <property type="component" value="Unassembled WGS sequence"/>
</dbReference>
<dbReference type="OrthoDB" id="1929813at2759"/>
<dbReference type="AlphaFoldDB" id="A0A1B7TF95"/>
<dbReference type="Pfam" id="PF10018">
    <property type="entry name" value="Med4"/>
    <property type="match status" value="1"/>
</dbReference>
<comment type="subunit">
    <text evidence="8">Component of the Mediator complex.</text>
</comment>
<keyword evidence="9" id="KW-0175">Coiled coil</keyword>
<gene>
    <name evidence="8" type="primary">MED4</name>
    <name evidence="11" type="ORF">HANVADRAFT_52434</name>
</gene>
<proteinExistence type="inferred from homology"/>
<comment type="subcellular location">
    <subcellularLocation>
        <location evidence="1 8">Nucleus</location>
    </subcellularLocation>
</comment>
<evidence type="ECO:0000256" key="6">
    <source>
        <dbReference type="ARBA" id="ARBA00023242"/>
    </source>
</evidence>
<dbReference type="GO" id="GO:0003712">
    <property type="term" value="F:transcription coregulator activity"/>
    <property type="evidence" value="ECO:0007669"/>
    <property type="project" value="InterPro"/>
</dbReference>
<evidence type="ECO:0000256" key="8">
    <source>
        <dbReference type="RuleBase" id="RU364141"/>
    </source>
</evidence>
<protein>
    <recommendedName>
        <fullName evidence="3 8">Mediator of RNA polymerase II transcription subunit 4</fullName>
    </recommendedName>
    <alternativeName>
        <fullName evidence="7 8">Mediator complex subunit 4</fullName>
    </alternativeName>
</protein>
<dbReference type="InterPro" id="IPR019258">
    <property type="entry name" value="Mediator_Med4"/>
</dbReference>
<dbReference type="GO" id="GO:0016592">
    <property type="term" value="C:mediator complex"/>
    <property type="evidence" value="ECO:0007669"/>
    <property type="project" value="InterPro"/>
</dbReference>
<evidence type="ECO:0000313" key="11">
    <source>
        <dbReference type="EMBL" id="OBA27419.1"/>
    </source>
</evidence>
<evidence type="ECO:0000256" key="1">
    <source>
        <dbReference type="ARBA" id="ARBA00004123"/>
    </source>
</evidence>